<dbReference type="PANTHER" id="PTHR19303">
    <property type="entry name" value="TRANSPOSON"/>
    <property type="match status" value="1"/>
</dbReference>
<dbReference type="Gene3D" id="1.10.10.60">
    <property type="entry name" value="Homeodomain-like"/>
    <property type="match status" value="3"/>
</dbReference>
<evidence type="ECO:0000256" key="5">
    <source>
        <dbReference type="SAM" id="MobiDB-lite"/>
    </source>
</evidence>
<reference evidence="8" key="1">
    <citation type="submission" date="2022-01" db="EMBL/GenBank/DDBJ databases">
        <authorList>
            <person name="King R."/>
        </authorList>
    </citation>
    <scope>NUCLEOTIDE SEQUENCE</scope>
</reference>
<dbReference type="InterPro" id="IPR009057">
    <property type="entry name" value="Homeodomain-like_sf"/>
</dbReference>
<dbReference type="InterPro" id="IPR006600">
    <property type="entry name" value="HTH_CenpB_DNA-bd_dom"/>
</dbReference>
<protein>
    <submittedName>
        <fullName evidence="8">Uncharacterized protein</fullName>
    </submittedName>
</protein>
<dbReference type="Proteomes" id="UP001153620">
    <property type="component" value="Chromosome 2"/>
</dbReference>
<sequence length="595" mass="69628">MDYECEISLLRSKRKHVTLTIQEKLDIINLVESGSCSRQTIANRYGIGKSTVHDIHKRKDILKNFAIQNSTEVAKRRRVDIKLESSKPDESYLYKEESNGIVETLVENFDHEEFDYNDEEYEIVYEPVLCNSDEMINTKPMIVTPLKHLNESSAKRKSKTLTLKEKHDILIQLDEGKSVSAIINKYGIGRTTLYDLKKQKQKVFEYIENSSGESRRTFKKSNYPEIEDGLLYWCYTQDDFTEQEFFEKYKQLFVQLKSNNSRIQTPFTGSWSWCKRFFERHPEYKKKLTASSKHLRASFKQESGNKTSDSEKFYSETESFMDDEPDIIKNTPNKKNVNYLRLDQKMQILDEVSAGKSISDVTTDFNISKSTVFDIIKKEKVIRQQSSNHENVLKRKVIKQKPQIDKQLVTWCLDQEIFPNYISITNKALELFESMGIKDFNPTGWTEKFLERNPELSKKYEESNTKSSSTSICEITDADQENSIENVDDESLEFIEADFLKSDPKIAENDEYGNEYIIEELDENNLDEFESQNGYEQEQKETKLKDESIVTEEEALSSLKVLIKYAEQKGHDEISRLLLEYQEIIEEENQRVSDT</sequence>
<dbReference type="EMBL" id="OU895878">
    <property type="protein sequence ID" value="CAG9804788.1"/>
    <property type="molecule type" value="Genomic_DNA"/>
</dbReference>
<dbReference type="PROSITE" id="PS51253">
    <property type="entry name" value="HTH_CENPB"/>
    <property type="match status" value="2"/>
</dbReference>
<dbReference type="PANTHER" id="PTHR19303:SF73">
    <property type="entry name" value="PROTEIN PDC2"/>
    <property type="match status" value="1"/>
</dbReference>
<name>A0A9N9WSW4_9DIPT</name>
<evidence type="ECO:0000313" key="9">
    <source>
        <dbReference type="Proteomes" id="UP001153620"/>
    </source>
</evidence>
<reference evidence="8" key="2">
    <citation type="submission" date="2022-10" db="EMBL/GenBank/DDBJ databases">
        <authorList>
            <consortium name="ENA_rothamsted_submissions"/>
            <consortium name="culmorum"/>
            <person name="King R."/>
        </authorList>
    </citation>
    <scope>NUCLEOTIDE SEQUENCE</scope>
</reference>
<accession>A0A9N9WSW4</accession>
<dbReference type="AlphaFoldDB" id="A0A9N9WSW4"/>
<keyword evidence="3 4" id="KW-0539">Nucleus</keyword>
<dbReference type="GO" id="GO:0005634">
    <property type="term" value="C:nucleus"/>
    <property type="evidence" value="ECO:0007669"/>
    <property type="project" value="UniProtKB-SubCell"/>
</dbReference>
<gene>
    <name evidence="8" type="ORF">CHIRRI_LOCUS7667</name>
</gene>
<keyword evidence="2 4" id="KW-0238">DNA-binding</keyword>
<dbReference type="Pfam" id="PF04218">
    <property type="entry name" value="CENP-B_N"/>
    <property type="match status" value="2"/>
</dbReference>
<dbReference type="SUPFAM" id="SSF46689">
    <property type="entry name" value="Homeodomain-like"/>
    <property type="match status" value="3"/>
</dbReference>
<dbReference type="PROSITE" id="PS50960">
    <property type="entry name" value="HTH_PSQ"/>
    <property type="match status" value="1"/>
</dbReference>
<keyword evidence="9" id="KW-1185">Reference proteome</keyword>
<feature type="domain" description="HTH CENPB-type" evidence="7">
    <location>
        <begin position="392"/>
        <end position="459"/>
    </location>
</feature>
<proteinExistence type="predicted"/>
<dbReference type="InterPro" id="IPR007889">
    <property type="entry name" value="HTH_Psq"/>
</dbReference>
<evidence type="ECO:0000259" key="6">
    <source>
        <dbReference type="PROSITE" id="PS50960"/>
    </source>
</evidence>
<feature type="region of interest" description="Disordered" evidence="5">
    <location>
        <begin position="456"/>
        <end position="483"/>
    </location>
</feature>
<organism evidence="8 9">
    <name type="scientific">Chironomus riparius</name>
    <dbReference type="NCBI Taxonomy" id="315576"/>
    <lineage>
        <taxon>Eukaryota</taxon>
        <taxon>Metazoa</taxon>
        <taxon>Ecdysozoa</taxon>
        <taxon>Arthropoda</taxon>
        <taxon>Hexapoda</taxon>
        <taxon>Insecta</taxon>
        <taxon>Pterygota</taxon>
        <taxon>Neoptera</taxon>
        <taxon>Endopterygota</taxon>
        <taxon>Diptera</taxon>
        <taxon>Nematocera</taxon>
        <taxon>Chironomoidea</taxon>
        <taxon>Chironomidae</taxon>
        <taxon>Chironominae</taxon>
        <taxon>Chironomus</taxon>
    </lineage>
</organism>
<evidence type="ECO:0000256" key="3">
    <source>
        <dbReference type="ARBA" id="ARBA00023242"/>
    </source>
</evidence>
<evidence type="ECO:0000256" key="4">
    <source>
        <dbReference type="PROSITE-ProRule" id="PRU00320"/>
    </source>
</evidence>
<feature type="DNA-binding region" description="H-T-H motif" evidence="4">
    <location>
        <begin position="38"/>
        <end position="58"/>
    </location>
</feature>
<evidence type="ECO:0000256" key="2">
    <source>
        <dbReference type="ARBA" id="ARBA00023125"/>
    </source>
</evidence>
<dbReference type="GO" id="GO:0003677">
    <property type="term" value="F:DNA binding"/>
    <property type="evidence" value="ECO:0007669"/>
    <property type="project" value="UniProtKB-UniRule"/>
</dbReference>
<evidence type="ECO:0000313" key="8">
    <source>
        <dbReference type="EMBL" id="CAG9804788.1"/>
    </source>
</evidence>
<evidence type="ECO:0000256" key="1">
    <source>
        <dbReference type="ARBA" id="ARBA00004123"/>
    </source>
</evidence>
<dbReference type="InterPro" id="IPR050863">
    <property type="entry name" value="CenT-Element_Derived"/>
</dbReference>
<feature type="domain" description="HTH CENPB-type" evidence="7">
    <location>
        <begin position="214"/>
        <end position="287"/>
    </location>
</feature>
<dbReference type="OrthoDB" id="7763485at2759"/>
<feature type="domain" description="HTH psq-type" evidence="6">
    <location>
        <begin position="10"/>
        <end position="62"/>
    </location>
</feature>
<comment type="subcellular location">
    <subcellularLocation>
        <location evidence="1 4">Nucleus</location>
    </subcellularLocation>
</comment>
<evidence type="ECO:0000259" key="7">
    <source>
        <dbReference type="PROSITE" id="PS51253"/>
    </source>
</evidence>